<evidence type="ECO:0000313" key="5">
    <source>
        <dbReference type="Proteomes" id="UP001260534"/>
    </source>
</evidence>
<dbReference type="PANTHER" id="PTHR39176">
    <property type="entry name" value="PERIPLASMIC PROTEIN-RELATED"/>
    <property type="match status" value="1"/>
</dbReference>
<dbReference type="Gene3D" id="1.20.1270.180">
    <property type="match status" value="1"/>
</dbReference>
<dbReference type="Proteomes" id="UP001260534">
    <property type="component" value="Unassembled WGS sequence"/>
</dbReference>
<dbReference type="RefSeq" id="WP_244663744.1">
    <property type="nucleotide sequence ID" value="NZ_CP115873.1"/>
</dbReference>
<feature type="signal peptide" evidence="2">
    <location>
        <begin position="1"/>
        <end position="25"/>
    </location>
</feature>
<accession>A0ABU2I6A2</accession>
<feature type="compositionally biased region" description="Low complexity" evidence="1">
    <location>
        <begin position="33"/>
        <end position="43"/>
    </location>
</feature>
<name>A0ABU2I6A2_9XANT</name>
<organism evidence="4 5">
    <name type="scientific">Xanthomonas hawaiiensis</name>
    <dbReference type="NCBI Taxonomy" id="3003247"/>
    <lineage>
        <taxon>Bacteria</taxon>
        <taxon>Pseudomonadati</taxon>
        <taxon>Pseudomonadota</taxon>
        <taxon>Gammaproteobacteria</taxon>
        <taxon>Lysobacterales</taxon>
        <taxon>Lysobacteraceae</taxon>
        <taxon>Xanthomonas</taxon>
    </lineage>
</organism>
<keyword evidence="2" id="KW-0732">Signal</keyword>
<feature type="region of interest" description="Disordered" evidence="1">
    <location>
        <begin position="33"/>
        <end position="56"/>
    </location>
</feature>
<feature type="domain" description="Lysozyme inhibitor LprI-like N-terminal" evidence="3">
    <location>
        <begin position="65"/>
        <end position="154"/>
    </location>
</feature>
<evidence type="ECO:0000313" key="4">
    <source>
        <dbReference type="EMBL" id="MDS9993669.1"/>
    </source>
</evidence>
<gene>
    <name evidence="4" type="ORF">PNQ69_12895</name>
</gene>
<dbReference type="EMBL" id="JAQMHB010000001">
    <property type="protein sequence ID" value="MDS9993669.1"/>
    <property type="molecule type" value="Genomic_DNA"/>
</dbReference>
<comment type="caution">
    <text evidence="4">The sequence shown here is derived from an EMBL/GenBank/DDBJ whole genome shotgun (WGS) entry which is preliminary data.</text>
</comment>
<dbReference type="PANTHER" id="PTHR39176:SF1">
    <property type="entry name" value="PERIPLASMIC PROTEIN"/>
    <property type="match status" value="1"/>
</dbReference>
<proteinExistence type="predicted"/>
<sequence length="157" mass="16256">MAIAKAFRRASLLLLYVATAAAVSAAATPRAGTHADAGAATPATAPPAPTASGDSPVLRPSYDTCIAAAGGASPAMLDCISAEHAYQDQRLNTAYNAAMAKLGGAEQHALRERQRKWIAERDDKCVADPDGGQAARVDAAECRLETTARRADELEAH</sequence>
<dbReference type="InterPro" id="IPR009739">
    <property type="entry name" value="LprI-like_N"/>
</dbReference>
<evidence type="ECO:0000256" key="2">
    <source>
        <dbReference type="SAM" id="SignalP"/>
    </source>
</evidence>
<keyword evidence="5" id="KW-1185">Reference proteome</keyword>
<protein>
    <submittedName>
        <fullName evidence="4">Lysozyme inhibitor LprI family protein</fullName>
    </submittedName>
</protein>
<evidence type="ECO:0000259" key="3">
    <source>
        <dbReference type="Pfam" id="PF07007"/>
    </source>
</evidence>
<reference evidence="4 5" key="1">
    <citation type="submission" date="2023-01" db="EMBL/GenBank/DDBJ databases">
        <title>Xanthomonas hawaiianensis sp. nov. isolated from Araceae family in Hawaii.</title>
        <authorList>
            <person name="Chunag S.-C."/>
            <person name="Dobhal S."/>
            <person name="Alvarez A."/>
            <person name="Arif M."/>
        </authorList>
    </citation>
    <scope>NUCLEOTIDE SEQUENCE [LARGE SCALE GENOMIC DNA]</scope>
    <source>
        <strain evidence="4 5">A2111</strain>
    </source>
</reference>
<feature type="chain" id="PRO_5045805374" evidence="2">
    <location>
        <begin position="26"/>
        <end position="157"/>
    </location>
</feature>
<evidence type="ECO:0000256" key="1">
    <source>
        <dbReference type="SAM" id="MobiDB-lite"/>
    </source>
</evidence>
<dbReference type="Pfam" id="PF07007">
    <property type="entry name" value="LprI"/>
    <property type="match status" value="1"/>
</dbReference>